<dbReference type="EMBL" id="CP072385">
    <property type="protein sequence ID" value="QUC12032.1"/>
    <property type="molecule type" value="Genomic_DNA"/>
</dbReference>
<evidence type="ECO:0000313" key="3">
    <source>
        <dbReference type="Proteomes" id="UP000677180"/>
    </source>
</evidence>
<reference evidence="2" key="1">
    <citation type="submission" date="2021-03" db="EMBL/GenBank/DDBJ databases">
        <title>Human Oral Microbial Genomes.</title>
        <authorList>
            <person name="Johnston C.D."/>
            <person name="Chen T."/>
            <person name="Dewhirst F.E."/>
        </authorList>
    </citation>
    <scope>NUCLEOTIDE SEQUENCE</scope>
    <source>
        <strain evidence="2">F0714</strain>
    </source>
</reference>
<sequence>MSIRIPEDHSSLYGSEKIDMTVSETWEDFESALTSVLLDLEEREMITIKLAGGEIPFIQFAGLGSLKGVDEIRAEFSAENVEDDRGVSTTFTPEQRAFFTQAGFAVAKEGLVWRRDYPWPTPSRTILEVVAACITRLRDVAGIDSPQQLCYMAWRYPVWRETPQGEEYIPGEVDLPIPELGIPHE</sequence>
<gene>
    <name evidence="2" type="ORF">J5A53_04895</name>
</gene>
<dbReference type="AlphaFoldDB" id="A0AB37HXJ3"/>
<evidence type="ECO:0000259" key="1">
    <source>
        <dbReference type="Pfam" id="PF22552"/>
    </source>
</evidence>
<feature type="domain" description="TY-Chap N-terminal" evidence="1">
    <location>
        <begin position="25"/>
        <end position="149"/>
    </location>
</feature>
<name>A0AB37HXJ3_9ACTN</name>
<proteinExistence type="predicted"/>
<dbReference type="Pfam" id="PF22552">
    <property type="entry name" value="TY-Chap3"/>
    <property type="match status" value="1"/>
</dbReference>
<organism evidence="2 3">
    <name type="scientific">Arachnia propionica</name>
    <dbReference type="NCBI Taxonomy" id="1750"/>
    <lineage>
        <taxon>Bacteria</taxon>
        <taxon>Bacillati</taxon>
        <taxon>Actinomycetota</taxon>
        <taxon>Actinomycetes</taxon>
        <taxon>Propionibacteriales</taxon>
        <taxon>Propionibacteriaceae</taxon>
        <taxon>Arachnia</taxon>
    </lineage>
</organism>
<dbReference type="Proteomes" id="UP000677180">
    <property type="component" value="Chromosome"/>
</dbReference>
<dbReference type="InterPro" id="IPR054344">
    <property type="entry name" value="TY-Chap_N"/>
</dbReference>
<protein>
    <recommendedName>
        <fullName evidence="1">TY-Chap N-terminal domain-containing protein</fullName>
    </recommendedName>
</protein>
<accession>A0AB37HXJ3</accession>
<dbReference type="RefSeq" id="WP_123824185.1">
    <property type="nucleotide sequence ID" value="NZ_CP040007.1"/>
</dbReference>
<evidence type="ECO:0000313" key="2">
    <source>
        <dbReference type="EMBL" id="QUC12032.1"/>
    </source>
</evidence>